<keyword evidence="4" id="KW-1185">Reference proteome</keyword>
<comment type="caution">
    <text evidence="3">The sequence shown here is derived from an EMBL/GenBank/DDBJ whole genome shotgun (WGS) entry which is preliminary data.</text>
</comment>
<name>A0ABR1GI44_9HYPO</name>
<feature type="domain" description="MOSC" evidence="2">
    <location>
        <begin position="302"/>
        <end position="469"/>
    </location>
</feature>
<keyword evidence="1" id="KW-1133">Transmembrane helix</keyword>
<dbReference type="PANTHER" id="PTHR14237:SF23">
    <property type="entry name" value="MOSC DOMAIN PROTEIN (AFU_ORTHOLOGUE AFUA_7G05900)"/>
    <property type="match status" value="1"/>
</dbReference>
<keyword evidence="1" id="KW-0812">Transmembrane</keyword>
<proteinExistence type="predicted"/>
<evidence type="ECO:0000256" key="1">
    <source>
        <dbReference type="SAM" id="Phobius"/>
    </source>
</evidence>
<dbReference type="Pfam" id="PF03473">
    <property type="entry name" value="MOSC"/>
    <property type="match status" value="1"/>
</dbReference>
<gene>
    <name evidence="3" type="ORF">QQX98_012684</name>
</gene>
<dbReference type="Proteomes" id="UP001498476">
    <property type="component" value="Unassembled WGS sequence"/>
</dbReference>
<dbReference type="Pfam" id="PF03476">
    <property type="entry name" value="MOSC_N"/>
    <property type="match status" value="1"/>
</dbReference>
<keyword evidence="1" id="KW-0472">Membrane</keyword>
<accession>A0ABR1GI44</accession>
<dbReference type="InterPro" id="IPR005303">
    <property type="entry name" value="MOCOS_middle"/>
</dbReference>
<dbReference type="InterPro" id="IPR005302">
    <property type="entry name" value="MoCF_Sase_C"/>
</dbReference>
<organism evidence="3 4">
    <name type="scientific">Neonectria punicea</name>
    <dbReference type="NCBI Taxonomy" id="979145"/>
    <lineage>
        <taxon>Eukaryota</taxon>
        <taxon>Fungi</taxon>
        <taxon>Dikarya</taxon>
        <taxon>Ascomycota</taxon>
        <taxon>Pezizomycotina</taxon>
        <taxon>Sordariomycetes</taxon>
        <taxon>Hypocreomycetidae</taxon>
        <taxon>Hypocreales</taxon>
        <taxon>Nectriaceae</taxon>
        <taxon>Neonectria</taxon>
    </lineage>
</organism>
<reference evidence="3 4" key="1">
    <citation type="journal article" date="2025" name="Microbiol. Resour. Announc.">
        <title>Draft genome sequences for Neonectria magnoliae and Neonectria punicea, canker pathogens of Liriodendron tulipifera and Acer saccharum in West Virginia.</title>
        <authorList>
            <person name="Petronek H.M."/>
            <person name="Kasson M.T."/>
            <person name="Metheny A.M."/>
            <person name="Stauder C.M."/>
            <person name="Lovett B."/>
            <person name="Lynch S.C."/>
            <person name="Garnas J.R."/>
            <person name="Kasson L.R."/>
            <person name="Stajich J.E."/>
        </authorList>
    </citation>
    <scope>NUCLEOTIDE SEQUENCE [LARGE SCALE GENOMIC DNA]</scope>
    <source>
        <strain evidence="3 4">NRRL 64653</strain>
    </source>
</reference>
<dbReference type="SUPFAM" id="SSF50800">
    <property type="entry name" value="PK beta-barrel domain-like"/>
    <property type="match status" value="1"/>
</dbReference>
<evidence type="ECO:0000259" key="2">
    <source>
        <dbReference type="PROSITE" id="PS51340"/>
    </source>
</evidence>
<sequence length="478" mass="53094">MSHPGAGLQSQLADAVHGSALVQGLGDLTTSLPEFLDQLDAVSLVLLVVTLIAFTVPVFILFPPIPVERSDALRQTHSHVGLPPSQTNLRDQLSPVHRVQFGLAPKVQSLFVYPIKSCRGIELARSKVVPTGLEHDRLYTFAQLRTPVPAPAAAADATSPTGDQQSKPVWELLTQRQLPLLANVKVDLWVPDPAKTSRQLGTVNDAFLVVRFPWMDYGPRGLVQWVTAKISRGFQAKSEKEFMLPIAFPDNQEIKARGYTFANVKIWKDVTFALNVGAEVPPELAQYLGVKHRLGLFRMDPSKQREVFRCAQPQSVLGYQPAVDFQDAYPLHLLNLTSMQDLDTLLLKDDTMNGLDARRFRPNIIISGAEQYDEETWKAINLKHPSTNDECGFDVACRTVRCKLPNVDPGTGIRHKVEPDRALRKFRDVDEGAPKMGCLGMQLCPMFPPATAAENLESYVEVGMEIDVLKRGSHHFLK</sequence>
<protein>
    <recommendedName>
        <fullName evidence="2">MOSC domain-containing protein</fullName>
    </recommendedName>
</protein>
<evidence type="ECO:0000313" key="3">
    <source>
        <dbReference type="EMBL" id="KAK7397947.1"/>
    </source>
</evidence>
<feature type="transmembrane region" description="Helical" evidence="1">
    <location>
        <begin position="41"/>
        <end position="62"/>
    </location>
</feature>
<dbReference type="EMBL" id="JAZAVJ010000403">
    <property type="protein sequence ID" value="KAK7397947.1"/>
    <property type="molecule type" value="Genomic_DNA"/>
</dbReference>
<dbReference type="PROSITE" id="PS51340">
    <property type="entry name" value="MOSC"/>
    <property type="match status" value="1"/>
</dbReference>
<dbReference type="PANTHER" id="PTHR14237">
    <property type="entry name" value="MOLYBDOPTERIN COFACTOR SULFURASE MOSC"/>
    <property type="match status" value="1"/>
</dbReference>
<evidence type="ECO:0000313" key="4">
    <source>
        <dbReference type="Proteomes" id="UP001498476"/>
    </source>
</evidence>
<dbReference type="InterPro" id="IPR011037">
    <property type="entry name" value="Pyrv_Knase-like_insert_dom_sf"/>
</dbReference>